<dbReference type="PANTHER" id="PTHR31719:SF94">
    <property type="entry name" value="PROTEIN ATAF2"/>
    <property type="match status" value="1"/>
</dbReference>
<dbReference type="AlphaFoldDB" id="A0A2G9GLP4"/>
<feature type="compositionally biased region" description="Polar residues" evidence="5">
    <location>
        <begin position="481"/>
        <end position="490"/>
    </location>
</feature>
<accession>A0A2G9GLP4</accession>
<reference evidence="8" key="1">
    <citation type="journal article" date="2018" name="Gigascience">
        <title>Genome assembly of the Pink Ipe (Handroanthus impetiginosus, Bignoniaceae), a highly valued, ecologically keystone Neotropical timber forest tree.</title>
        <authorList>
            <person name="Silva-Junior O.B."/>
            <person name="Grattapaglia D."/>
            <person name="Novaes E."/>
            <person name="Collevatti R.G."/>
        </authorList>
    </citation>
    <scope>NUCLEOTIDE SEQUENCE [LARGE SCALE GENOMIC DNA]</scope>
    <source>
        <strain evidence="8">cv. UFG-1</strain>
    </source>
</reference>
<feature type="compositionally biased region" description="Low complexity" evidence="5">
    <location>
        <begin position="432"/>
        <end position="449"/>
    </location>
</feature>
<evidence type="ECO:0000256" key="4">
    <source>
        <dbReference type="ARBA" id="ARBA00023242"/>
    </source>
</evidence>
<evidence type="ECO:0000256" key="5">
    <source>
        <dbReference type="SAM" id="MobiDB-lite"/>
    </source>
</evidence>
<keyword evidence="1" id="KW-0805">Transcription regulation</keyword>
<proteinExistence type="predicted"/>
<feature type="compositionally biased region" description="Polar residues" evidence="5">
    <location>
        <begin position="376"/>
        <end position="431"/>
    </location>
</feature>
<evidence type="ECO:0000256" key="3">
    <source>
        <dbReference type="ARBA" id="ARBA00023163"/>
    </source>
</evidence>
<evidence type="ECO:0000256" key="2">
    <source>
        <dbReference type="ARBA" id="ARBA00023125"/>
    </source>
</evidence>
<evidence type="ECO:0000259" key="6">
    <source>
        <dbReference type="PROSITE" id="PS51005"/>
    </source>
</evidence>
<name>A0A2G9GLP4_9LAMI</name>
<sequence>MNWTEYKSGPSQFQFKQATERKNQLPANQSKETLSAMAADLNPTALLALGYPPGFRFEPTDLELIRDYLKKKINNEPLPLEGIHEVNLYQYNPETLAENYPKLGDNAWYFFTPREKKYKNGKRPSRAAGTGVWKATGANKPVLVEDRRTTIGWKNVLVFHEGGPQNGSKTNWIMHEFKVEQPQPSRNQRDADDMKLDDWVMCRIYKKDNRVGENNQRPAVASALVDNNNPSESIGVDTPEIANNDNPAQTSNFLEVDSNGNSNNNNNFEPMVINDNNATHVTTDNNINLGLIPNDTTSDIDDVGSLLAYFGNDIPHESTLQSVLPSQNVPEISSSQINSGFDSLEHPPEQPPNHLGPPFFDIQARGIQPGDFQVQDYYNNPAQTGPSNVGSWGTQTSQNPPQARHSNVGSWGTQNSHNPPQIRPSNLGSWGTQNSHNPPQTQNSQNPPQARHSNVGSLGTQNSHNPPQTGAFNFGFCGAQDFNNPRQIGPSNIGLWGTQDSSNPPQTEPSNVGREGSK</sequence>
<feature type="region of interest" description="Disordered" evidence="5">
    <location>
        <begin position="331"/>
        <end position="518"/>
    </location>
</feature>
<dbReference type="InterPro" id="IPR036093">
    <property type="entry name" value="NAC_dom_sf"/>
</dbReference>
<dbReference type="Pfam" id="PF02365">
    <property type="entry name" value="NAM"/>
    <property type="match status" value="1"/>
</dbReference>
<keyword evidence="8" id="KW-1185">Reference proteome</keyword>
<dbReference type="PANTHER" id="PTHR31719">
    <property type="entry name" value="NAC TRANSCRIPTION FACTOR 56"/>
    <property type="match status" value="1"/>
</dbReference>
<dbReference type="InterPro" id="IPR003441">
    <property type="entry name" value="NAC-dom"/>
</dbReference>
<keyword evidence="3" id="KW-0804">Transcription</keyword>
<protein>
    <recommendedName>
        <fullName evidence="6">NAC domain-containing protein</fullName>
    </recommendedName>
</protein>
<dbReference type="STRING" id="429701.A0A2G9GLP4"/>
<gene>
    <name evidence="7" type="ORF">CDL12_21518</name>
</gene>
<dbReference type="PROSITE" id="PS51005">
    <property type="entry name" value="NAC"/>
    <property type="match status" value="1"/>
</dbReference>
<keyword evidence="4" id="KW-0539">Nucleus</keyword>
<dbReference type="GO" id="GO:0006355">
    <property type="term" value="P:regulation of DNA-templated transcription"/>
    <property type="evidence" value="ECO:0007669"/>
    <property type="project" value="InterPro"/>
</dbReference>
<comment type="caution">
    <text evidence="7">The sequence shown here is derived from an EMBL/GenBank/DDBJ whole genome shotgun (WGS) entry which is preliminary data.</text>
</comment>
<organism evidence="7 8">
    <name type="scientific">Handroanthus impetiginosus</name>
    <dbReference type="NCBI Taxonomy" id="429701"/>
    <lineage>
        <taxon>Eukaryota</taxon>
        <taxon>Viridiplantae</taxon>
        <taxon>Streptophyta</taxon>
        <taxon>Embryophyta</taxon>
        <taxon>Tracheophyta</taxon>
        <taxon>Spermatophyta</taxon>
        <taxon>Magnoliopsida</taxon>
        <taxon>eudicotyledons</taxon>
        <taxon>Gunneridae</taxon>
        <taxon>Pentapetalae</taxon>
        <taxon>asterids</taxon>
        <taxon>lamiids</taxon>
        <taxon>Lamiales</taxon>
        <taxon>Bignoniaceae</taxon>
        <taxon>Crescentiina</taxon>
        <taxon>Tabebuia alliance</taxon>
        <taxon>Handroanthus</taxon>
    </lineage>
</organism>
<dbReference type="Gene3D" id="2.170.150.80">
    <property type="entry name" value="NAC domain"/>
    <property type="match status" value="1"/>
</dbReference>
<evidence type="ECO:0000256" key="1">
    <source>
        <dbReference type="ARBA" id="ARBA00023015"/>
    </source>
</evidence>
<feature type="compositionally biased region" description="Polar residues" evidence="5">
    <location>
        <begin position="331"/>
        <end position="341"/>
    </location>
</feature>
<keyword evidence="2" id="KW-0238">DNA-binding</keyword>
<feature type="domain" description="NAC" evidence="6">
    <location>
        <begin position="51"/>
        <end position="207"/>
    </location>
</feature>
<feature type="compositionally biased region" description="Polar residues" evidence="5">
    <location>
        <begin position="498"/>
        <end position="510"/>
    </location>
</feature>
<dbReference type="Proteomes" id="UP000231279">
    <property type="component" value="Unassembled WGS sequence"/>
</dbReference>
<dbReference type="SUPFAM" id="SSF101941">
    <property type="entry name" value="NAC domain"/>
    <property type="match status" value="1"/>
</dbReference>
<dbReference type="EMBL" id="NKXS01004568">
    <property type="protein sequence ID" value="PIN05940.1"/>
    <property type="molecule type" value="Genomic_DNA"/>
</dbReference>
<evidence type="ECO:0000313" key="8">
    <source>
        <dbReference type="Proteomes" id="UP000231279"/>
    </source>
</evidence>
<dbReference type="GO" id="GO:0003677">
    <property type="term" value="F:DNA binding"/>
    <property type="evidence" value="ECO:0007669"/>
    <property type="project" value="UniProtKB-KW"/>
</dbReference>
<evidence type="ECO:0000313" key="7">
    <source>
        <dbReference type="EMBL" id="PIN05940.1"/>
    </source>
</evidence>
<feature type="compositionally biased region" description="Polar residues" evidence="5">
    <location>
        <begin position="451"/>
        <end position="471"/>
    </location>
</feature>